<evidence type="ECO:0000256" key="4">
    <source>
        <dbReference type="ARBA" id="ARBA00023015"/>
    </source>
</evidence>
<proteinExistence type="inferred from homology"/>
<dbReference type="GO" id="GO:0045892">
    <property type="term" value="P:negative regulation of DNA-templated transcription"/>
    <property type="evidence" value="ECO:0007669"/>
    <property type="project" value="TreeGrafter"/>
</dbReference>
<evidence type="ECO:0000256" key="3">
    <source>
        <dbReference type="ARBA" id="ARBA00022833"/>
    </source>
</evidence>
<feature type="binding site" evidence="8">
    <location>
        <position position="82"/>
    </location>
    <ligand>
        <name>Fe cation</name>
        <dbReference type="ChEBI" id="CHEBI:24875"/>
    </ligand>
</feature>
<dbReference type="PANTHER" id="PTHR33202:SF7">
    <property type="entry name" value="FERRIC UPTAKE REGULATION PROTEIN"/>
    <property type="match status" value="1"/>
</dbReference>
<comment type="similarity">
    <text evidence="1">Belongs to the Fur family.</text>
</comment>
<feature type="binding site" evidence="7">
    <location>
        <position position="128"/>
    </location>
    <ligand>
        <name>Zn(2+)</name>
        <dbReference type="ChEBI" id="CHEBI:29105"/>
    </ligand>
</feature>
<name>A0A3S5AI27_9FIRM</name>
<keyword evidence="2" id="KW-0678">Repressor</keyword>
<sequence>MKEILRQRGLKATRGRLQVLKLMQRSNRPMSASEVYAAISDTACSSLSTVYRILNQLTEVGLLEASMHKDEVTYYEYKTEVHNHYIVCSECGKFTPIRDCPLDALDTHIVASTGYDITGHLFQLQGICPDCQKANP</sequence>
<protein>
    <submittedName>
        <fullName evidence="9">Zinc-specific metallo-regulatory protein</fullName>
    </submittedName>
</protein>
<dbReference type="RefSeq" id="WP_232006478.1">
    <property type="nucleotide sequence ID" value="NZ_JAUSWF010000005.1"/>
</dbReference>
<dbReference type="GO" id="GO:1900376">
    <property type="term" value="P:regulation of secondary metabolite biosynthetic process"/>
    <property type="evidence" value="ECO:0007669"/>
    <property type="project" value="TreeGrafter"/>
</dbReference>
<evidence type="ECO:0000256" key="1">
    <source>
        <dbReference type="ARBA" id="ARBA00007957"/>
    </source>
</evidence>
<dbReference type="CDD" id="cd07153">
    <property type="entry name" value="Fur_like"/>
    <property type="match status" value="1"/>
</dbReference>
<dbReference type="GO" id="GO:0003700">
    <property type="term" value="F:DNA-binding transcription factor activity"/>
    <property type="evidence" value="ECO:0007669"/>
    <property type="project" value="InterPro"/>
</dbReference>
<dbReference type="GO" id="GO:0000976">
    <property type="term" value="F:transcription cis-regulatory region binding"/>
    <property type="evidence" value="ECO:0007669"/>
    <property type="project" value="TreeGrafter"/>
</dbReference>
<keyword evidence="6" id="KW-0804">Transcription</keyword>
<feature type="binding site" evidence="7">
    <location>
        <position position="91"/>
    </location>
    <ligand>
        <name>Zn(2+)</name>
        <dbReference type="ChEBI" id="CHEBI:29105"/>
    </ligand>
</feature>
<dbReference type="KEGG" id="piv:NCTC13079_00046"/>
<keyword evidence="4" id="KW-0805">Transcription regulation</keyword>
<dbReference type="SUPFAM" id="SSF46785">
    <property type="entry name" value="Winged helix' DNA-binding domain"/>
    <property type="match status" value="1"/>
</dbReference>
<evidence type="ECO:0000313" key="10">
    <source>
        <dbReference type="Proteomes" id="UP000269544"/>
    </source>
</evidence>
<evidence type="ECO:0000256" key="5">
    <source>
        <dbReference type="ARBA" id="ARBA00023125"/>
    </source>
</evidence>
<dbReference type="InterPro" id="IPR043135">
    <property type="entry name" value="Fur_C"/>
</dbReference>
<keyword evidence="7" id="KW-0479">Metal-binding</keyword>
<dbReference type="InterPro" id="IPR002481">
    <property type="entry name" value="FUR"/>
</dbReference>
<keyword evidence="8" id="KW-0408">Iron</keyword>
<feature type="binding site" evidence="7">
    <location>
        <position position="131"/>
    </location>
    <ligand>
        <name>Zn(2+)</name>
        <dbReference type="ChEBI" id="CHEBI:29105"/>
    </ligand>
</feature>
<evidence type="ECO:0000313" key="9">
    <source>
        <dbReference type="EMBL" id="VEJ34227.1"/>
    </source>
</evidence>
<evidence type="ECO:0000256" key="2">
    <source>
        <dbReference type="ARBA" id="ARBA00022491"/>
    </source>
</evidence>
<keyword evidence="10" id="KW-1185">Reference proteome</keyword>
<dbReference type="PANTHER" id="PTHR33202">
    <property type="entry name" value="ZINC UPTAKE REGULATION PROTEIN"/>
    <property type="match status" value="1"/>
</dbReference>
<dbReference type="GO" id="GO:0008270">
    <property type="term" value="F:zinc ion binding"/>
    <property type="evidence" value="ECO:0007669"/>
    <property type="project" value="TreeGrafter"/>
</dbReference>
<reference evidence="9 10" key="1">
    <citation type="submission" date="2018-12" db="EMBL/GenBank/DDBJ databases">
        <authorList>
            <consortium name="Pathogen Informatics"/>
        </authorList>
    </citation>
    <scope>NUCLEOTIDE SEQUENCE [LARGE SCALE GENOMIC DNA]</scope>
    <source>
        <strain evidence="9 10">NCTC13079</strain>
    </source>
</reference>
<dbReference type="AlphaFoldDB" id="A0A3S5AI27"/>
<evidence type="ECO:0000256" key="7">
    <source>
        <dbReference type="PIRSR" id="PIRSR602481-1"/>
    </source>
</evidence>
<accession>A0A3S5AI27</accession>
<dbReference type="Proteomes" id="UP000269544">
    <property type="component" value="Chromosome"/>
</dbReference>
<dbReference type="InterPro" id="IPR036390">
    <property type="entry name" value="WH_DNA-bd_sf"/>
</dbReference>
<feature type="binding site" evidence="7">
    <location>
        <position position="88"/>
    </location>
    <ligand>
        <name>Zn(2+)</name>
        <dbReference type="ChEBI" id="CHEBI:29105"/>
    </ligand>
</feature>
<evidence type="ECO:0000256" key="6">
    <source>
        <dbReference type="ARBA" id="ARBA00023163"/>
    </source>
</evidence>
<keyword evidence="3 7" id="KW-0862">Zinc</keyword>
<dbReference type="Gene3D" id="1.10.10.10">
    <property type="entry name" value="Winged helix-like DNA-binding domain superfamily/Winged helix DNA-binding domain"/>
    <property type="match status" value="1"/>
</dbReference>
<comment type="cofactor">
    <cofactor evidence="7">
        <name>Zn(2+)</name>
        <dbReference type="ChEBI" id="CHEBI:29105"/>
    </cofactor>
    <text evidence="7">Binds 1 zinc ion per subunit.</text>
</comment>
<dbReference type="InterPro" id="IPR036388">
    <property type="entry name" value="WH-like_DNA-bd_sf"/>
</dbReference>
<dbReference type="Pfam" id="PF01475">
    <property type="entry name" value="FUR"/>
    <property type="match status" value="1"/>
</dbReference>
<evidence type="ECO:0000256" key="8">
    <source>
        <dbReference type="PIRSR" id="PIRSR602481-2"/>
    </source>
</evidence>
<feature type="binding site" evidence="8">
    <location>
        <position position="120"/>
    </location>
    <ligand>
        <name>Fe cation</name>
        <dbReference type="ChEBI" id="CHEBI:24875"/>
    </ligand>
</feature>
<gene>
    <name evidence="9" type="primary">zur</name>
    <name evidence="9" type="ORF">NCTC13079_00046</name>
</gene>
<dbReference type="EMBL" id="LR134523">
    <property type="protein sequence ID" value="VEJ34227.1"/>
    <property type="molecule type" value="Genomic_DNA"/>
</dbReference>
<comment type="cofactor">
    <cofactor evidence="8">
        <name>Mn(2+)</name>
        <dbReference type="ChEBI" id="CHEBI:29035"/>
    </cofactor>
    <cofactor evidence="8">
        <name>Fe(2+)</name>
        <dbReference type="ChEBI" id="CHEBI:29033"/>
    </cofactor>
    <text evidence="8">Binds 1 Mn(2+) or Fe(2+) ion per subunit.</text>
</comment>
<dbReference type="Gene3D" id="3.30.1490.190">
    <property type="match status" value="1"/>
</dbReference>
<organism evidence="9 10">
    <name type="scientific">Aedoeadaptatus ivorii</name>
    <dbReference type="NCBI Taxonomy" id="54006"/>
    <lineage>
        <taxon>Bacteria</taxon>
        <taxon>Bacillati</taxon>
        <taxon>Bacillota</taxon>
        <taxon>Tissierellia</taxon>
        <taxon>Tissierellales</taxon>
        <taxon>Peptoniphilaceae</taxon>
        <taxon>Aedoeadaptatus</taxon>
    </lineage>
</organism>
<keyword evidence="5" id="KW-0238">DNA-binding</keyword>